<gene>
    <name evidence="2" type="ORF">GSI_06032</name>
</gene>
<protein>
    <submittedName>
        <fullName evidence="2">Uncharacterized protein</fullName>
    </submittedName>
</protein>
<keyword evidence="3" id="KW-1185">Reference proteome</keyword>
<reference evidence="2 3" key="1">
    <citation type="journal article" date="2015" name="Sci. Rep.">
        <title>Chromosome-level genome map provides insights into diverse defense mechanisms in the medicinal fungus Ganoderma sinense.</title>
        <authorList>
            <person name="Zhu Y."/>
            <person name="Xu J."/>
            <person name="Sun C."/>
            <person name="Zhou S."/>
            <person name="Xu H."/>
            <person name="Nelson D.R."/>
            <person name="Qian J."/>
            <person name="Song J."/>
            <person name="Luo H."/>
            <person name="Xiang L."/>
            <person name="Li Y."/>
            <person name="Xu Z."/>
            <person name="Ji A."/>
            <person name="Wang L."/>
            <person name="Lu S."/>
            <person name="Hayward A."/>
            <person name="Sun W."/>
            <person name="Li X."/>
            <person name="Schwartz D.C."/>
            <person name="Wang Y."/>
            <person name="Chen S."/>
        </authorList>
    </citation>
    <scope>NUCLEOTIDE SEQUENCE [LARGE SCALE GENOMIC DNA]</scope>
    <source>
        <strain evidence="2 3">ZZ0214-1</strain>
    </source>
</reference>
<evidence type="ECO:0000256" key="1">
    <source>
        <dbReference type="SAM" id="MobiDB-lite"/>
    </source>
</evidence>
<evidence type="ECO:0000313" key="3">
    <source>
        <dbReference type="Proteomes" id="UP000230002"/>
    </source>
</evidence>
<sequence>MKGSLRRTRRLEDVRLGRNSLSKPAPPVQSPLAPEVLDDADAGHSSLQFALHPAGPHHRPVVHVVDLGRQRPIPGQHRASQQREPNGRPQAIP</sequence>
<name>A0A2G8SC50_9APHY</name>
<organism evidence="2 3">
    <name type="scientific">Ganoderma sinense ZZ0214-1</name>
    <dbReference type="NCBI Taxonomy" id="1077348"/>
    <lineage>
        <taxon>Eukaryota</taxon>
        <taxon>Fungi</taxon>
        <taxon>Dikarya</taxon>
        <taxon>Basidiomycota</taxon>
        <taxon>Agaricomycotina</taxon>
        <taxon>Agaricomycetes</taxon>
        <taxon>Polyporales</taxon>
        <taxon>Polyporaceae</taxon>
        <taxon>Ganoderma</taxon>
    </lineage>
</organism>
<accession>A0A2G8SC50</accession>
<proteinExistence type="predicted"/>
<feature type="region of interest" description="Disordered" evidence="1">
    <location>
        <begin position="1"/>
        <end position="35"/>
    </location>
</feature>
<feature type="region of interest" description="Disordered" evidence="1">
    <location>
        <begin position="50"/>
        <end position="93"/>
    </location>
</feature>
<comment type="caution">
    <text evidence="2">The sequence shown here is derived from an EMBL/GenBank/DDBJ whole genome shotgun (WGS) entry which is preliminary data.</text>
</comment>
<dbReference type="AlphaFoldDB" id="A0A2G8SC50"/>
<dbReference type="Proteomes" id="UP000230002">
    <property type="component" value="Unassembled WGS sequence"/>
</dbReference>
<dbReference type="EMBL" id="AYKW01000012">
    <property type="protein sequence ID" value="PIL31334.1"/>
    <property type="molecule type" value="Genomic_DNA"/>
</dbReference>
<evidence type="ECO:0000313" key="2">
    <source>
        <dbReference type="EMBL" id="PIL31334.1"/>
    </source>
</evidence>